<reference evidence="2 3" key="1">
    <citation type="journal article" date="2021" name="Sci. Rep.">
        <title>The genome of the diatom Chaetoceros tenuissimus carries an ancient integrated fragment of an extant virus.</title>
        <authorList>
            <person name="Hongo Y."/>
            <person name="Kimura K."/>
            <person name="Takaki Y."/>
            <person name="Yoshida Y."/>
            <person name="Baba S."/>
            <person name="Kobayashi G."/>
            <person name="Nagasaki K."/>
            <person name="Hano T."/>
            <person name="Tomaru Y."/>
        </authorList>
    </citation>
    <scope>NUCLEOTIDE SEQUENCE [LARGE SCALE GENOMIC DNA]</scope>
    <source>
        <strain evidence="2 3">NIES-3715</strain>
    </source>
</reference>
<sequence>MKRSSNAKKNQGDFKRLKAKVGKRAPKKLNETETKFKTATVQVQTQSISNEDIAKETQNGSLISSRGKHITQLISQMNHHAAKARASAVQGLKDVIISSPAAAIPFHLSLLVPSLAKGIVDEDFSVRKLAISTFFEHMAPKLELCNMSVSMKPFLQLVLAYIGSALHSLDQDIRYSGCKALEMLCQSYEAIFLQKGSEEEIAKLRTTILAFVNLFDDVSGGLASMSRRGVGTLEAAKESTDSAKNKQKQKKSARAITVLKSFLVVTKITITFEGGDNLLDDNIQSTSNFQSSLSKEDLNYISKGISNSLVWKKSLARHVPKASTLHGLSIRQSISSSNESTRSTKLSVDSILHLFTKLRDRLVEVSQRSQSRYFSPSDASECHLIVTCIRYLWKGFSLVDVSPEIPKKSSNHKKLQILAANTLSLLMEIFPVSDVSGNAENVQIYDSLNASLCMVFSELGCCLDNYGEDLDDERKWVQTIFSYVVPHMDIDLGENSKSFSLTASNTRNTLLNVIGKLLLGSGSLVSKSNLDETKKIELVTTVGEIYFSPKNFHRNICKSDEGRKAVGLLVSLINCTDDNDDSELKMKLLDMLSFLPRYLLAWRGKFPKDTAVSLASLLSICRKCGDNPCSEKSDSSLFKFCDNLRSSLEPLFESSKTNKVMKVKLSVFEEVSYVSQKLLLSLIGLLKNPSEDLLDFLAHICSRKATPTTKIAGIEDIPVISEDMIDTIIGTIHSINRTIPLHQYLTFLIDSSGINDATFQNKLEMNAEDSNQSSYESLFIHDKSIARLCRYLVLTGSKKALTMITPILSMWITPQKEDNLSFRLLKTRAALAIISCFSIQFKVKHLQDLLPNQDFVVDIIEALYLTMFYSPRGVVDDRNSREIQTRMMSTSLVLLQAHPEVATDVMNKLTAIVSSSDDSNTLDDKLHVIHIMIFQLIFLTKSKEFTYSIRSNERNMKHLQLKSNEIVEATENSSSLRTSAGMLAVQVKVLLGFD</sequence>
<dbReference type="PANTHER" id="PTHR16056">
    <property type="entry name" value="REGULATOR OF MICROTUBULE DYNAMICS PROTEIN"/>
    <property type="match status" value="1"/>
</dbReference>
<dbReference type="EMBL" id="BLLK01000062">
    <property type="protein sequence ID" value="GFH59299.1"/>
    <property type="molecule type" value="Genomic_DNA"/>
</dbReference>
<accession>A0AAD3HDK3</accession>
<dbReference type="GO" id="GO:0005634">
    <property type="term" value="C:nucleus"/>
    <property type="evidence" value="ECO:0007669"/>
    <property type="project" value="TreeGrafter"/>
</dbReference>
<evidence type="ECO:0008006" key="4">
    <source>
        <dbReference type="Google" id="ProtNLM"/>
    </source>
</evidence>
<evidence type="ECO:0000313" key="3">
    <source>
        <dbReference type="Proteomes" id="UP001054902"/>
    </source>
</evidence>
<dbReference type="AlphaFoldDB" id="A0AAD3HDK3"/>
<feature type="compositionally biased region" description="Basic residues" evidence="1">
    <location>
        <begin position="17"/>
        <end position="27"/>
    </location>
</feature>
<keyword evidence="3" id="KW-1185">Reference proteome</keyword>
<evidence type="ECO:0000313" key="2">
    <source>
        <dbReference type="EMBL" id="GFH59299.1"/>
    </source>
</evidence>
<dbReference type="InterPro" id="IPR016024">
    <property type="entry name" value="ARM-type_fold"/>
</dbReference>
<evidence type="ECO:0000256" key="1">
    <source>
        <dbReference type="SAM" id="MobiDB-lite"/>
    </source>
</evidence>
<gene>
    <name evidence="2" type="ORF">CTEN210_15775</name>
</gene>
<protein>
    <recommendedName>
        <fullName evidence="4">Pre-rRNA-processing protein Ipi1 N-terminal domain-containing protein</fullName>
    </recommendedName>
</protein>
<organism evidence="2 3">
    <name type="scientific">Chaetoceros tenuissimus</name>
    <dbReference type="NCBI Taxonomy" id="426638"/>
    <lineage>
        <taxon>Eukaryota</taxon>
        <taxon>Sar</taxon>
        <taxon>Stramenopiles</taxon>
        <taxon>Ochrophyta</taxon>
        <taxon>Bacillariophyta</taxon>
        <taxon>Coscinodiscophyceae</taxon>
        <taxon>Chaetocerotophycidae</taxon>
        <taxon>Chaetocerotales</taxon>
        <taxon>Chaetocerotaceae</taxon>
        <taxon>Chaetoceros</taxon>
    </lineage>
</organism>
<dbReference type="Gene3D" id="1.25.10.10">
    <property type="entry name" value="Leucine-rich Repeat Variant"/>
    <property type="match status" value="1"/>
</dbReference>
<dbReference type="PANTHER" id="PTHR16056:SF2">
    <property type="entry name" value="TESTIS-EXPRESSED PROTEIN 10"/>
    <property type="match status" value="1"/>
</dbReference>
<dbReference type="SUPFAM" id="SSF48371">
    <property type="entry name" value="ARM repeat"/>
    <property type="match status" value="1"/>
</dbReference>
<dbReference type="InterPro" id="IPR011989">
    <property type="entry name" value="ARM-like"/>
</dbReference>
<proteinExistence type="predicted"/>
<feature type="region of interest" description="Disordered" evidence="1">
    <location>
        <begin position="1"/>
        <end position="29"/>
    </location>
</feature>
<name>A0AAD3HDK3_9STRA</name>
<dbReference type="Proteomes" id="UP001054902">
    <property type="component" value="Unassembled WGS sequence"/>
</dbReference>
<comment type="caution">
    <text evidence="2">The sequence shown here is derived from an EMBL/GenBank/DDBJ whole genome shotgun (WGS) entry which is preliminary data.</text>
</comment>